<reference evidence="2" key="1">
    <citation type="journal article" date="2024" name="Front. Bioeng. Biotechnol.">
        <title>Genome-scale model development and genomic sequencing of the oleaginous clade Lipomyces.</title>
        <authorList>
            <person name="Czajka J.J."/>
            <person name="Han Y."/>
            <person name="Kim J."/>
            <person name="Mondo S.J."/>
            <person name="Hofstad B.A."/>
            <person name="Robles A."/>
            <person name="Haridas S."/>
            <person name="Riley R."/>
            <person name="LaButti K."/>
            <person name="Pangilinan J."/>
            <person name="Andreopoulos W."/>
            <person name="Lipzen A."/>
            <person name="Yan J."/>
            <person name="Wang M."/>
            <person name="Ng V."/>
            <person name="Grigoriev I.V."/>
            <person name="Spatafora J.W."/>
            <person name="Magnuson J.K."/>
            <person name="Baker S.E."/>
            <person name="Pomraning K.R."/>
        </authorList>
    </citation>
    <scope>NUCLEOTIDE SEQUENCE [LARGE SCALE GENOMIC DNA]</scope>
    <source>
        <strain evidence="2">CBS 10300</strain>
    </source>
</reference>
<gene>
    <name evidence="1" type="ORF">V1517DRAFT_314792</name>
</gene>
<protein>
    <submittedName>
        <fullName evidence="1">Uncharacterized protein</fullName>
    </submittedName>
</protein>
<keyword evidence="2" id="KW-1185">Reference proteome</keyword>
<proteinExistence type="predicted"/>
<dbReference type="Proteomes" id="UP001489719">
    <property type="component" value="Unassembled WGS sequence"/>
</dbReference>
<accession>A0ACC3TXB8</accession>
<evidence type="ECO:0000313" key="2">
    <source>
        <dbReference type="Proteomes" id="UP001489719"/>
    </source>
</evidence>
<dbReference type="EMBL" id="MU970041">
    <property type="protein sequence ID" value="KAK9325395.1"/>
    <property type="molecule type" value="Genomic_DNA"/>
</dbReference>
<name>A0ACC3TXB8_9ASCO</name>
<evidence type="ECO:0000313" key="1">
    <source>
        <dbReference type="EMBL" id="KAK9325395.1"/>
    </source>
</evidence>
<sequence>MSGVVVSAPPGVPSYSAVQSQAQTHSRPRSTETMHSQSVITTRVVPQHSPAAVSALADNISTLSISPRTPIPPQLQLRNQNQQGTTVAASSASAVVRASTETDERSSMNNDVIIRNGWLLKRGKRWTWARRWFVLRPAQLTVYKNDSEYKAADIIPISDINTAAILSDKSDSKRKGHFAIFTPSRNYHLQATTPAEAEEWVTDIKMAVRLAEQQSEFLRRQSAATFRAPNFQGSAENVRSSENLAGITPSVPQLAVVSVTAAPSDQTDENAETGGRTSLSDDHQQQHHNHNHHRQHHSYGSQHVHGQLLHNQHQHEQHQQHHPRQRLASPIENDLPLSPTTVAHDNMAGSRSPDQSIHNGSSYEFSGAEDLGFSSGASEYGVPISSANLGNPSDLQLMSPPAPAGQPRTSTSTADSHVAHDLAQLEKDRVLQSGYLLRLVRRYNQWRRKWVVLRKGSLAFYKSEDEYKPLKIIPLDHIIDVMEIDPMSRSKQYCLQVILPEKRLRLCADTEEDLTRWLVAIKAAMVRHKKERENNERK</sequence>
<organism evidence="1 2">
    <name type="scientific">Lipomyces orientalis</name>
    <dbReference type="NCBI Taxonomy" id="1233043"/>
    <lineage>
        <taxon>Eukaryota</taxon>
        <taxon>Fungi</taxon>
        <taxon>Dikarya</taxon>
        <taxon>Ascomycota</taxon>
        <taxon>Saccharomycotina</taxon>
        <taxon>Lipomycetes</taxon>
        <taxon>Lipomycetales</taxon>
        <taxon>Lipomycetaceae</taxon>
        <taxon>Lipomyces</taxon>
    </lineage>
</organism>
<comment type="caution">
    <text evidence="1">The sequence shown here is derived from an EMBL/GenBank/DDBJ whole genome shotgun (WGS) entry which is preliminary data.</text>
</comment>